<accession>A0A9D1KLQ7</accession>
<dbReference type="InterPro" id="IPR050490">
    <property type="entry name" value="Bact_solute-bd_prot1"/>
</dbReference>
<dbReference type="Pfam" id="PF13416">
    <property type="entry name" value="SBP_bac_8"/>
    <property type="match status" value="1"/>
</dbReference>
<feature type="chain" id="PRO_5038371961" evidence="1">
    <location>
        <begin position="22"/>
        <end position="428"/>
    </location>
</feature>
<reference evidence="2" key="1">
    <citation type="submission" date="2020-10" db="EMBL/GenBank/DDBJ databases">
        <authorList>
            <person name="Gilroy R."/>
        </authorList>
    </citation>
    <scope>NUCLEOTIDE SEQUENCE</scope>
    <source>
        <strain evidence="2">ChiGjej1B1-24693</strain>
    </source>
</reference>
<dbReference type="InterPro" id="IPR006311">
    <property type="entry name" value="TAT_signal"/>
</dbReference>
<dbReference type="PROSITE" id="PS51318">
    <property type="entry name" value="TAT"/>
    <property type="match status" value="1"/>
</dbReference>
<protein>
    <submittedName>
        <fullName evidence="2">Extracellular solute-binding protein</fullName>
    </submittedName>
</protein>
<feature type="signal peptide" evidence="1">
    <location>
        <begin position="1"/>
        <end position="21"/>
    </location>
</feature>
<dbReference type="AlphaFoldDB" id="A0A9D1KLQ7"/>
<comment type="caution">
    <text evidence="2">The sequence shown here is derived from an EMBL/GenBank/DDBJ whole genome shotgun (WGS) entry which is preliminary data.</text>
</comment>
<evidence type="ECO:0000256" key="1">
    <source>
        <dbReference type="SAM" id="SignalP"/>
    </source>
</evidence>
<proteinExistence type="predicted"/>
<dbReference type="PANTHER" id="PTHR43649">
    <property type="entry name" value="ARABINOSE-BINDING PROTEIN-RELATED"/>
    <property type="match status" value="1"/>
</dbReference>
<dbReference type="Gene3D" id="3.40.190.10">
    <property type="entry name" value="Periplasmic binding protein-like II"/>
    <property type="match status" value="2"/>
</dbReference>
<name>A0A9D1KLQ7_9ACTN</name>
<dbReference type="PROSITE" id="PS51257">
    <property type="entry name" value="PROKAR_LIPOPROTEIN"/>
    <property type="match status" value="1"/>
</dbReference>
<evidence type="ECO:0000313" key="3">
    <source>
        <dbReference type="Proteomes" id="UP000886842"/>
    </source>
</evidence>
<sequence>MTTRRTFLAGAAGLTATAGLAACGSTDSASGDGPASLRLAWWGNDVRNELTESAVDAFTSANSDITVELEPGEWSSYWDRLAAQVAGRDTPDVIQMSINYVREYGDRGAVADLNEIGVESADLAPGTVESGLVDGKLYGINAGVNTSVILANPAVFDAAGMELPDDTTWTWESYRDLAAQLTEALPDDSYGSTSFWSGSDTMFNAWLRQHDQVYYTTEGLGFTVDLVEEWFTLMRGYLSSGANPPPAVTAEDGAQALAQGLAGTGKAAMSLFYSNQVTAMDQATGEDIVLLRPPSLTGRATDRKAWFNASMQWSISSTTGDPEAAAALVNWFVNSEEGGKILLSERGLPANTKVREAVLPLLSASDQKAAQFLTDIEPELGDAPEIPIVGASDLPTVLQRWAEEVAFGNRTPAEGAQGFFDEATAKVS</sequence>
<dbReference type="PANTHER" id="PTHR43649:SF11">
    <property type="entry name" value="ABC TRANSPORTER SUBSTRATE-BINDING PROTEIN YESO-RELATED"/>
    <property type="match status" value="1"/>
</dbReference>
<dbReference type="EMBL" id="DVLP01000146">
    <property type="protein sequence ID" value="HIT74895.1"/>
    <property type="molecule type" value="Genomic_DNA"/>
</dbReference>
<reference evidence="2" key="2">
    <citation type="journal article" date="2021" name="PeerJ">
        <title>Extensive microbial diversity within the chicken gut microbiome revealed by metagenomics and culture.</title>
        <authorList>
            <person name="Gilroy R."/>
            <person name="Ravi A."/>
            <person name="Getino M."/>
            <person name="Pursley I."/>
            <person name="Horton D.L."/>
            <person name="Alikhan N.F."/>
            <person name="Baker D."/>
            <person name="Gharbi K."/>
            <person name="Hall N."/>
            <person name="Watson M."/>
            <person name="Adriaenssens E.M."/>
            <person name="Foster-Nyarko E."/>
            <person name="Jarju S."/>
            <person name="Secka A."/>
            <person name="Antonio M."/>
            <person name="Oren A."/>
            <person name="Chaudhuri R.R."/>
            <person name="La Ragione R."/>
            <person name="Hildebrand F."/>
            <person name="Pallen M.J."/>
        </authorList>
    </citation>
    <scope>NUCLEOTIDE SEQUENCE</scope>
    <source>
        <strain evidence="2">ChiGjej1B1-24693</strain>
    </source>
</reference>
<keyword evidence="1" id="KW-0732">Signal</keyword>
<dbReference type="InterPro" id="IPR006059">
    <property type="entry name" value="SBP"/>
</dbReference>
<gene>
    <name evidence="2" type="ORF">IAA98_04860</name>
</gene>
<dbReference type="Proteomes" id="UP000886842">
    <property type="component" value="Unassembled WGS sequence"/>
</dbReference>
<evidence type="ECO:0000313" key="2">
    <source>
        <dbReference type="EMBL" id="HIT74895.1"/>
    </source>
</evidence>
<organism evidence="2 3">
    <name type="scientific">Candidatus Avipropionibacterium avicola</name>
    <dbReference type="NCBI Taxonomy" id="2840701"/>
    <lineage>
        <taxon>Bacteria</taxon>
        <taxon>Bacillati</taxon>
        <taxon>Actinomycetota</taxon>
        <taxon>Actinomycetes</taxon>
        <taxon>Propionibacteriales</taxon>
        <taxon>Propionibacteriaceae</taxon>
        <taxon>Propionibacteriaceae incertae sedis</taxon>
        <taxon>Candidatus Avipropionibacterium</taxon>
    </lineage>
</organism>
<dbReference type="SUPFAM" id="SSF53850">
    <property type="entry name" value="Periplasmic binding protein-like II"/>
    <property type="match status" value="1"/>
</dbReference>